<keyword evidence="3" id="KW-0865">Zymogen</keyword>
<dbReference type="CDD" id="cd03747">
    <property type="entry name" value="Ntn_PGA_like"/>
    <property type="match status" value="1"/>
</dbReference>
<feature type="compositionally biased region" description="Basic and acidic residues" evidence="4">
    <location>
        <begin position="1"/>
        <end position="18"/>
    </location>
</feature>
<name>A0ABN2TUU0_9ACTN</name>
<evidence type="ECO:0000256" key="3">
    <source>
        <dbReference type="ARBA" id="ARBA00023145"/>
    </source>
</evidence>
<keyword evidence="2" id="KW-0378">Hydrolase</keyword>
<dbReference type="InterPro" id="IPR002692">
    <property type="entry name" value="S45"/>
</dbReference>
<feature type="compositionally biased region" description="Pro residues" evidence="4">
    <location>
        <begin position="54"/>
        <end position="72"/>
    </location>
</feature>
<dbReference type="Proteomes" id="UP001500751">
    <property type="component" value="Unassembled WGS sequence"/>
</dbReference>
<evidence type="ECO:0000256" key="5">
    <source>
        <dbReference type="SAM" id="Phobius"/>
    </source>
</evidence>
<evidence type="ECO:0000313" key="6">
    <source>
        <dbReference type="EMBL" id="GAA2021065.1"/>
    </source>
</evidence>
<keyword evidence="5" id="KW-0812">Transmembrane</keyword>
<sequence>MQTDHDEFPEQPAERDAAAVEPGDATTDADANADADVEPGSATAAPDVDADPEPTTPPVPPRPGPSPTPSPRPRPRRRFRKLKIASAILAGLLVVLIGGGAWWLNSSIHASYPQTSGTLRVPGLEAKVEVDRNAQGVPQVYASTSHDLFFAQGYVQAQDRFWQMDVYRHITAGRLAEMFGSGQVDTDKFIRTMGWRTVAEQEYASLSPDSKAYLTAYSAGVNAYLKDHKGSKASVEYAVLGLQTDYSPYEWTPVDSVAWLKALAWDLRNNMQSEIDRALASQKLTKDQVDQLFPAYPADHPTIVQQGTVTGGAFDQDATTTDVATATAGSALPAGAATALASLSHTVSALPDTLQPHVDGVGSNSWVVSGALTTTGKPLLANDPHLAPQLPSIWYQMGLHCTTVNADCPFDVAGFTMPGTPGVLIGHTSTVAWGFTNGTEDVTDLVLEKVSGDSYEYNGQQLPLATHQETIKVAGGKPITLTVRATNQGPLVSDVDKDLRSAGNGYAVALRWTALHPGHTADALFEVDRATDWASFRSAAKDFAVPSQNMVYADTSGNIGYQTPGQIPIRKAGDGRWPVPGWTDQYEWSGYIPFDELPHVLNPPEGFIATANNPIIGSQYPYLLSKDFDYGYRANEITQRLKAATADGKKIDANGMRAIQADTRNEFASVLVPYLTHLPASLTSAASSQTKAAQALFDGWDYTTSDKSAAAAYFYEVWKFICKDAFSAKLPSSVEVDGGDQWFAAATTFLPNATSFWWNGNRDAMLAKAMDEASSELTSKQGSNVQLWEWGALHKLTPTNQTLGTGGPFFVKWLVNGDPIAVSGGAAVVNATGFDITKGFAVDEVPSMRMLVDLSDLDASTWVNLTGASGHVDDAHYLDQLPLWQSFRTLPWAYSRTAVQGATKDTLVLTP</sequence>
<dbReference type="Gene3D" id="3.60.20.10">
    <property type="entry name" value="Glutamine Phosphoribosylpyrophosphate, subunit 1, domain 1"/>
    <property type="match status" value="1"/>
</dbReference>
<dbReference type="InterPro" id="IPR043147">
    <property type="entry name" value="Penicillin_amidase_A-knob"/>
</dbReference>
<keyword evidence="7" id="KW-1185">Reference proteome</keyword>
<dbReference type="Gene3D" id="1.10.1400.10">
    <property type="match status" value="1"/>
</dbReference>
<feature type="transmembrane region" description="Helical" evidence="5">
    <location>
        <begin position="84"/>
        <end position="104"/>
    </location>
</feature>
<keyword evidence="5" id="KW-1133">Transmembrane helix</keyword>
<proteinExistence type="inferred from homology"/>
<keyword evidence="5" id="KW-0472">Membrane</keyword>
<dbReference type="PANTHER" id="PTHR34218">
    <property type="entry name" value="PEPTIDASE S45 PENICILLIN AMIDASE"/>
    <property type="match status" value="1"/>
</dbReference>
<dbReference type="Gene3D" id="1.10.439.10">
    <property type="entry name" value="Penicillin Amidohydrolase, domain 1"/>
    <property type="match status" value="1"/>
</dbReference>
<dbReference type="PIRSF" id="PIRSF001227">
    <property type="entry name" value="Pen_acylase"/>
    <property type="match status" value="1"/>
</dbReference>
<protein>
    <submittedName>
        <fullName evidence="6">Penicillin acylase family protein</fullName>
    </submittedName>
</protein>
<gene>
    <name evidence="6" type="ORF">GCM10009839_17420</name>
</gene>
<dbReference type="InterPro" id="IPR014395">
    <property type="entry name" value="Pen/GL7ACA/AHL_acylase"/>
</dbReference>
<dbReference type="InterPro" id="IPR029055">
    <property type="entry name" value="Ntn_hydrolases_N"/>
</dbReference>
<dbReference type="EMBL" id="BAAAQN010000007">
    <property type="protein sequence ID" value="GAA2021065.1"/>
    <property type="molecule type" value="Genomic_DNA"/>
</dbReference>
<reference evidence="6 7" key="1">
    <citation type="journal article" date="2019" name="Int. J. Syst. Evol. Microbiol.">
        <title>The Global Catalogue of Microorganisms (GCM) 10K type strain sequencing project: providing services to taxonomists for standard genome sequencing and annotation.</title>
        <authorList>
            <consortium name="The Broad Institute Genomics Platform"/>
            <consortium name="The Broad Institute Genome Sequencing Center for Infectious Disease"/>
            <person name="Wu L."/>
            <person name="Ma J."/>
        </authorList>
    </citation>
    <scope>NUCLEOTIDE SEQUENCE [LARGE SCALE GENOMIC DNA]</scope>
    <source>
        <strain evidence="6 7">JCM 16014</strain>
    </source>
</reference>
<dbReference type="SUPFAM" id="SSF56235">
    <property type="entry name" value="N-terminal nucleophile aminohydrolases (Ntn hydrolases)"/>
    <property type="match status" value="1"/>
</dbReference>
<evidence type="ECO:0000256" key="4">
    <source>
        <dbReference type="SAM" id="MobiDB-lite"/>
    </source>
</evidence>
<dbReference type="Pfam" id="PF01804">
    <property type="entry name" value="Penicil_amidase"/>
    <property type="match status" value="1"/>
</dbReference>
<comment type="caution">
    <text evidence="6">The sequence shown here is derived from an EMBL/GenBank/DDBJ whole genome shotgun (WGS) entry which is preliminary data.</text>
</comment>
<dbReference type="RefSeq" id="WP_344664997.1">
    <property type="nucleotide sequence ID" value="NZ_BAAAQN010000007.1"/>
</dbReference>
<dbReference type="InterPro" id="IPR043146">
    <property type="entry name" value="Penicillin_amidase_N_B-knob"/>
</dbReference>
<dbReference type="PANTHER" id="PTHR34218:SF4">
    <property type="entry name" value="ACYL-HOMOSERINE LACTONE ACYLASE QUIP"/>
    <property type="match status" value="1"/>
</dbReference>
<dbReference type="InterPro" id="IPR023343">
    <property type="entry name" value="Penicillin_amidase_dom1"/>
</dbReference>
<evidence type="ECO:0000256" key="1">
    <source>
        <dbReference type="ARBA" id="ARBA00006586"/>
    </source>
</evidence>
<dbReference type="Gene3D" id="2.30.120.10">
    <property type="match status" value="1"/>
</dbReference>
<comment type="similarity">
    <text evidence="1">Belongs to the peptidase S45 family.</text>
</comment>
<feature type="region of interest" description="Disordered" evidence="4">
    <location>
        <begin position="1"/>
        <end position="76"/>
    </location>
</feature>
<evidence type="ECO:0000256" key="2">
    <source>
        <dbReference type="ARBA" id="ARBA00022801"/>
    </source>
</evidence>
<organism evidence="6 7">
    <name type="scientific">Catenulispora yoronensis</name>
    <dbReference type="NCBI Taxonomy" id="450799"/>
    <lineage>
        <taxon>Bacteria</taxon>
        <taxon>Bacillati</taxon>
        <taxon>Actinomycetota</taxon>
        <taxon>Actinomycetes</taxon>
        <taxon>Catenulisporales</taxon>
        <taxon>Catenulisporaceae</taxon>
        <taxon>Catenulispora</taxon>
    </lineage>
</organism>
<accession>A0ABN2TUU0</accession>
<evidence type="ECO:0000313" key="7">
    <source>
        <dbReference type="Proteomes" id="UP001500751"/>
    </source>
</evidence>